<dbReference type="Ensembl" id="ENST00000697325.1">
    <property type="protein sequence ID" value="ENSP00000513252.1"/>
    <property type="gene ID" value="ENSG00000204334.8"/>
</dbReference>
<dbReference type="SMR" id="A0A8V8TMA0"/>
<dbReference type="PANTHER" id="PTHR21520">
    <property type="entry name" value="GLUTAMATE-RICH PROTEIN 2"/>
    <property type="match status" value="1"/>
</dbReference>
<feature type="region of interest" description="Disordered" evidence="1">
    <location>
        <begin position="396"/>
        <end position="436"/>
    </location>
</feature>
<reference evidence="2 3" key="2">
    <citation type="journal article" date="2004" name="Nature">
        <title>Finishing the euchromatic sequence of the human genome.</title>
        <authorList>
            <consortium name="International Human Genome Sequencing Consortium"/>
        </authorList>
    </citation>
    <scope>NUCLEOTIDE SEQUENCE [LARGE SCALE GENOMIC DNA]</scope>
</reference>
<protein>
    <submittedName>
        <fullName evidence="2">Glutamate rich 2</fullName>
    </submittedName>
</protein>
<dbReference type="MANE-Select" id="ENST00000697325.1">
    <property type="protein sequence ID" value="ENSP00000513252.1"/>
    <property type="RefSeq nucleotide sequence ID" value="NM_001290030.2"/>
    <property type="RefSeq protein sequence ID" value="NP_001276959.1"/>
</dbReference>
<dbReference type="OpenTargets" id="ENSG00000204334"/>
<evidence type="ECO:0000313" key="2">
    <source>
        <dbReference type="Ensembl" id="ENSP00000513252.1"/>
    </source>
</evidence>
<dbReference type="RefSeq" id="NP_001276959.1">
    <property type="nucleotide sequence ID" value="NM_001290030.2"/>
</dbReference>
<keyword evidence="4" id="KW-1267">Proteomics identification</keyword>
<accession>A0A8V8TMA0</accession>
<reference evidence="2 3" key="1">
    <citation type="journal article" date="2001" name="Nature">
        <title>Initial sequencing and analysis of the human genome.</title>
        <authorList>
            <consortium name="International Human Genome Sequencing Consortium"/>
            <person name="Lander E.S."/>
            <person name="Linton L.M."/>
            <person name="Birren B."/>
            <person name="Nusbaum C."/>
            <person name="Zody M.C."/>
            <person name="Baldwin J."/>
            <person name="Devon K."/>
            <person name="Dewar K."/>
            <person name="Doyle M."/>
            <person name="FitzHugh W."/>
            <person name="Funke R."/>
            <person name="Gage D."/>
            <person name="Harris K."/>
            <person name="Heaford A."/>
            <person name="Howland J."/>
            <person name="Kann L."/>
            <person name="Lehoczky J."/>
            <person name="LeVine R."/>
            <person name="McEwan P."/>
            <person name="McKernan K."/>
            <person name="Meldrim J."/>
            <person name="Mesirov J.P."/>
            <person name="Miranda C."/>
            <person name="Morris W."/>
            <person name="Naylor J."/>
            <person name="Raymond C."/>
            <person name="Rosetti M."/>
            <person name="Santos R."/>
            <person name="Sheridan A."/>
            <person name="Sougnez C."/>
            <person name="Stange-Thomann N."/>
            <person name="Stojanovic N."/>
            <person name="Subramanian A."/>
            <person name="Wyman D."/>
            <person name="Rogers J."/>
            <person name="Sulston J."/>
            <person name="Ainscough R."/>
            <person name="Beck S."/>
            <person name="Bentley D."/>
            <person name="Burton J."/>
            <person name="Clee C."/>
            <person name="Carter N."/>
            <person name="Coulson A."/>
            <person name="Deadman R."/>
            <person name="Deloukas P."/>
            <person name="Dunham A."/>
            <person name="Dunham I."/>
            <person name="Durbin R."/>
            <person name="French L."/>
            <person name="Grafham D."/>
            <person name="Gregory S."/>
            <person name="Hubbard T."/>
            <person name="Humphray S."/>
            <person name="Hunt A."/>
            <person name="Jones M."/>
            <person name="Lloyd C."/>
            <person name="McMurray A."/>
            <person name="Matthews L."/>
            <person name="Mercer S."/>
            <person name="Milne S."/>
            <person name="Mullikin J.C."/>
            <person name="Mungall A."/>
            <person name="Plumb R."/>
            <person name="Ross M."/>
            <person name="Shownkeen R."/>
            <person name="Sims S."/>
            <person name="Waterston R.H."/>
            <person name="Wilson R.K."/>
            <person name="Hillier L.W."/>
            <person name="McPherson J.D."/>
            <person name="Marra M.A."/>
            <person name="Mardis E.R."/>
            <person name="Fulton L.A."/>
            <person name="Chinwalla A.T."/>
            <person name="Pepin K.H."/>
            <person name="Gish W.R."/>
            <person name="Chissoe S.L."/>
            <person name="Wendl M.C."/>
            <person name="Delehaunty K.D."/>
            <person name="Miner T.L."/>
            <person name="Delehaunty A."/>
            <person name="Kramer J.B."/>
            <person name="Cook L.L."/>
            <person name="Fulton R.S."/>
            <person name="Johnson D.L."/>
            <person name="Minx P.J."/>
            <person name="Clifton S.W."/>
            <person name="Hawkins T."/>
            <person name="Branscomb E."/>
            <person name="Predki P."/>
            <person name="Richardson P."/>
            <person name="Wenning S."/>
            <person name="Slezak T."/>
            <person name="Doggett N."/>
            <person name="Cheng J.F."/>
            <person name="Olsen A."/>
            <person name="Lucas S."/>
            <person name="Elkin C."/>
            <person name="Uberbacher E."/>
            <person name="Frazier M."/>
            <person name="Gibbs R.A."/>
            <person name="Muzny D.M."/>
            <person name="Scherer S.E."/>
            <person name="Bouck J.B."/>
            <person name="Sodergren E.J."/>
            <person name="Worley K.C."/>
            <person name="Rives C.M."/>
            <person name="Gorrell J.H."/>
            <person name="Metzker M.L."/>
            <person name="Naylor S.L."/>
            <person name="Kucherlapati R.S."/>
            <person name="Nelson D.L."/>
            <person name="Weinstock G.M."/>
            <person name="Sakaki Y."/>
            <person name="Fujiyama A."/>
            <person name="Hattori M."/>
            <person name="Yada T."/>
            <person name="Toyoda A."/>
            <person name="Itoh T."/>
            <person name="Kawagoe C."/>
            <person name="Watanabe H."/>
            <person name="Totoki Y."/>
            <person name="Taylor T."/>
            <person name="Weissenbach J."/>
            <person name="Heilig R."/>
            <person name="Saurin W."/>
            <person name="Artiguenave F."/>
            <person name="Brottier P."/>
            <person name="Bruls T."/>
            <person name="Pelletier E."/>
            <person name="Robert C."/>
            <person name="Wincker P."/>
            <person name="Smith D.R."/>
            <person name="Doucette-Stamm L."/>
            <person name="Rubenfield M."/>
            <person name="Weinstock K."/>
            <person name="Lee H.M."/>
            <person name="Dubois J."/>
            <person name="Rosenthal A."/>
            <person name="Platzer M."/>
            <person name="Nyakatura G."/>
            <person name="Taudien S."/>
            <person name="Rump A."/>
            <person name="Yang H."/>
            <person name="Yu J."/>
            <person name="Wang J."/>
            <person name="Huang G."/>
            <person name="Gu J."/>
            <person name="Hood L."/>
            <person name="Rowen L."/>
            <person name="Madan A."/>
            <person name="Qin S."/>
            <person name="Davis R.W."/>
            <person name="Federspiel N.A."/>
            <person name="Abola A.P."/>
            <person name="Proctor M.J."/>
            <person name="Myers R.M."/>
            <person name="Schmutz J."/>
            <person name="Dickson M."/>
            <person name="Grimwood J."/>
            <person name="Cox D.R."/>
            <person name="Olson M.V."/>
            <person name="Kaul R."/>
            <person name="Raymond C."/>
            <person name="Shimizu N."/>
            <person name="Kawasaki K."/>
            <person name="Minoshima S."/>
            <person name="Evans G.A."/>
            <person name="Athanasiou M."/>
            <person name="Schultz R."/>
            <person name="Roe B.A."/>
            <person name="Chen F."/>
            <person name="Pan H."/>
            <person name="Ramser J."/>
            <person name="Lehrach H."/>
            <person name="Reinhardt R."/>
            <person name="McCombie W.R."/>
            <person name="de la Bastide M."/>
            <person name="Dedhia N."/>
            <person name="Blocker H."/>
            <person name="Hornischer K."/>
            <person name="Nordsiek G."/>
            <person name="Agarwala R."/>
            <person name="Aravind L."/>
            <person name="Bailey J.A."/>
            <person name="Bateman A."/>
            <person name="Batzoglou S."/>
            <person name="Birney E."/>
            <person name="Bork P."/>
            <person name="Brown D.G."/>
            <person name="Burge C.B."/>
            <person name="Cerutti L."/>
            <person name="Chen H.C."/>
            <person name="Church D."/>
            <person name="Clamp M."/>
            <person name="Copley R.R."/>
            <person name="Doerks T."/>
            <person name="Eddy S.R."/>
            <person name="Eichler E.E."/>
            <person name="Furey T.S."/>
            <person name="Galagan J."/>
            <person name="Gilbert J.G."/>
            <person name="Harmon C."/>
            <person name="Hayashizaki Y."/>
            <person name="Haussler D."/>
            <person name="Hermjakob H."/>
            <person name="Hokamp K."/>
            <person name="Jang W."/>
            <person name="Johnson L.S."/>
            <person name="Jones T.A."/>
            <person name="Kasif S."/>
            <person name="Kaspryzk A."/>
            <person name="Kennedy S."/>
            <person name="Kent W.J."/>
            <person name="Kitts P."/>
            <person name="Koonin E.V."/>
            <person name="Korf I."/>
            <person name="Kulp D."/>
            <person name="Lancet D."/>
            <person name="Lowe T.M."/>
            <person name="McLysaght A."/>
            <person name="Mikkelsen T."/>
            <person name="Moran J.V."/>
            <person name="Mulder N."/>
            <person name="Pollara V.J."/>
            <person name="Ponting C.P."/>
            <person name="Schuler G."/>
            <person name="Schultz J."/>
            <person name="Slater G."/>
            <person name="Smit A.F."/>
            <person name="Stupka E."/>
            <person name="Szustakowski J."/>
            <person name="Thierry-Mieg D."/>
            <person name="Thierry-Mieg J."/>
            <person name="Wagner L."/>
            <person name="Wallis J."/>
            <person name="Wheeler R."/>
            <person name="Williams A."/>
            <person name="Wolf Y.I."/>
            <person name="Wolfe K.H."/>
            <person name="Yang S.P."/>
            <person name="Yeh R.F."/>
            <person name="Collins F."/>
            <person name="Guyer M.S."/>
            <person name="Peterson J."/>
            <person name="Felsenfeld A."/>
            <person name="Wetterstrand K.A."/>
            <person name="Patrinos A."/>
            <person name="Morgan M.J."/>
            <person name="de Jong P."/>
            <person name="Catanese J.J."/>
            <person name="Osoegawa K."/>
            <person name="Shizuya H."/>
            <person name="Choi S."/>
            <person name="Chen Y.J."/>
        </authorList>
    </citation>
    <scope>NUCLEOTIDE SEQUENCE [LARGE SCALE GENOMIC DNA]</scope>
</reference>
<dbReference type="RefSeq" id="XP_016859364.1">
    <property type="nucleotide sequence ID" value="XM_017003875.2"/>
</dbReference>
<feature type="region of interest" description="Disordered" evidence="1">
    <location>
        <begin position="31"/>
        <end position="65"/>
    </location>
</feature>
<sequence>MDTDIPTFFPSSALLKVTGARAHVNPRVCAPSFRRRGTPTTAGLSLSSAARPAPPPRTRLPAPPRALLAAPAPSRALHRPTAWARLHPASPWFPGLPLPPPPPPPPPPPSPNSPSPHPRLLPELPPRAVQSPRRRCVPDSEPPAPREQLAGLALGVCPSDGLLKRAASWTSVDKTDTVKTAKNKQNGRLLMFDPNEKVMIESNEAMSDKCLFGRRPRLTSKLNTSPTQVSVNVAKTFSEKKEVPSKNIANKVSLQTTENRVSSRSIESKDILTNLQSDLLSSSCLKESTGEVSKDAVIVKQEKNNEYCLQDIDDKLSESAEDDGEDDTNDEDDDEDSNPKKNTQAPLELMAEFLRAEMAREYQLAKKLCQMILIYEPENPEAKEFFTLIEEMLLMEKTQNHEQDGENSDEDSSGESKGESDEELSDESSDEGEDGS</sequence>
<reference evidence="2" key="4">
    <citation type="submission" date="2025-08" db="UniProtKB">
        <authorList>
            <consortium name="Ensembl"/>
        </authorList>
    </citation>
    <scope>IDENTIFICATION</scope>
</reference>
<dbReference type="GeneTree" id="ENSGT00390000017846"/>
<dbReference type="SUPFAM" id="SSF101447">
    <property type="entry name" value="Formin homology 2 domain (FH2 domain)"/>
    <property type="match status" value="1"/>
</dbReference>
<dbReference type="AlphaFoldDB" id="A0A8V8TMA0"/>
<organism evidence="2 3">
    <name type="scientific">Homo sapiens</name>
    <name type="common">Human</name>
    <dbReference type="NCBI Taxonomy" id="9606"/>
    <lineage>
        <taxon>Eukaryota</taxon>
        <taxon>Metazoa</taxon>
        <taxon>Chordata</taxon>
        <taxon>Craniata</taxon>
        <taxon>Vertebrata</taxon>
        <taxon>Euteleostomi</taxon>
        <taxon>Mammalia</taxon>
        <taxon>Eutheria</taxon>
        <taxon>Euarchontoglires</taxon>
        <taxon>Primates</taxon>
        <taxon>Haplorrhini</taxon>
        <taxon>Catarrhini</taxon>
        <taxon>Hominidae</taxon>
        <taxon>Homo</taxon>
    </lineage>
</organism>
<gene>
    <name evidence="2" type="primary">ERICH2</name>
</gene>
<dbReference type="Proteomes" id="UP000005640">
    <property type="component" value="Chromosome 2"/>
</dbReference>
<evidence type="ECO:0000313" key="3">
    <source>
        <dbReference type="Proteomes" id="UP000005640"/>
    </source>
</evidence>
<feature type="compositionally biased region" description="Pro residues" evidence="1">
    <location>
        <begin position="94"/>
        <end position="125"/>
    </location>
</feature>
<dbReference type="HGNC" id="HGNC:44395">
    <property type="gene designation" value="ERICH2"/>
</dbReference>
<reference evidence="2 3" key="3">
    <citation type="journal article" date="2005" name="Nature">
        <title>Generation and annotation of the DNA sequences of human chromosomes 2 and 4.</title>
        <authorList>
            <person name="Hillier L.W."/>
            <person name="Graves T.A."/>
            <person name="Fulton R.S."/>
            <person name="Fulton L.A."/>
            <person name="Pepin K.H."/>
            <person name="Minx P."/>
            <person name="Wagner-McPherson C."/>
            <person name="Layman D."/>
            <person name="Wylie K."/>
            <person name="Sekhon M."/>
            <person name="Becker M.C."/>
            <person name="Fewell G.A."/>
            <person name="Delehaunty K.D."/>
            <person name="Miner T.L."/>
            <person name="Nash W.E."/>
            <person name="Kremitzki C."/>
            <person name="Oddy L."/>
            <person name="Du H."/>
            <person name="Sun H."/>
            <person name="Bradshaw-Cordum H."/>
            <person name="Ali J."/>
            <person name="Carter J."/>
            <person name="Cordes M."/>
            <person name="Harris A."/>
            <person name="Isak A."/>
            <person name="van Brunt A."/>
            <person name="Nguyen C."/>
            <person name="Du F."/>
            <person name="Courtney L."/>
            <person name="Kalicki J."/>
            <person name="Ozersky P."/>
            <person name="Abbott S."/>
            <person name="Armstrong J."/>
            <person name="Belter E.A."/>
            <person name="Caruso L."/>
            <person name="Cedroni M."/>
            <person name="Cotton M."/>
            <person name="Davidson T."/>
            <person name="Desai A."/>
            <person name="Elliott G."/>
            <person name="Erb T."/>
            <person name="Fronick C."/>
            <person name="Gaige T."/>
            <person name="Haakenson W."/>
            <person name="Haglund K."/>
            <person name="Holmes A."/>
            <person name="Harkins R."/>
            <person name="Kim K."/>
            <person name="Kruchowski S.S."/>
            <person name="Strong C.M."/>
            <person name="Grewal N."/>
            <person name="Goyea E."/>
            <person name="Hou S."/>
            <person name="Levy A."/>
            <person name="Martinka S."/>
            <person name="Mead K."/>
            <person name="McLellan M.D."/>
            <person name="Meyer R."/>
            <person name="Randall-Maher J."/>
            <person name="Tomlinson C."/>
            <person name="Dauphin-Kohlberg S."/>
            <person name="Kozlowicz-Reilly A."/>
            <person name="Shah N."/>
            <person name="Swearengen-Shahid S."/>
            <person name="Snider J."/>
            <person name="Strong J.T."/>
            <person name="Thompson J."/>
            <person name="Yoakum M."/>
            <person name="Leonard S."/>
            <person name="Pearman C."/>
            <person name="Trani L."/>
            <person name="Radionenko M."/>
            <person name="Waligorski J.E."/>
            <person name="Wang C."/>
            <person name="Rock S.M."/>
            <person name="Tin-Wollam A.M."/>
            <person name="Maupin R."/>
            <person name="Latreille P."/>
            <person name="Wendl M.C."/>
            <person name="Yang S.P."/>
            <person name="Pohl C."/>
            <person name="Wallis J.W."/>
            <person name="Spieth J."/>
            <person name="Bieri T.A."/>
            <person name="Berkowicz N."/>
            <person name="Nelson J.O."/>
            <person name="Osborne J."/>
            <person name="Ding L."/>
            <person name="Meyer R."/>
            <person name="Sabo A."/>
            <person name="Shotland Y."/>
            <person name="Sinha P."/>
            <person name="Wohldmann P.E."/>
            <person name="Cook L.L."/>
            <person name="Hickenbotham M.T."/>
            <person name="Eldred J."/>
            <person name="Williams D."/>
            <person name="Jones T.A."/>
            <person name="She X."/>
            <person name="Ciccarelli F.D."/>
            <person name="Izaurralde E."/>
            <person name="Taylor J."/>
            <person name="Schmutz J."/>
            <person name="Myers R.M."/>
            <person name="Cox D.R."/>
            <person name="Huang X."/>
            <person name="McPherson J.D."/>
            <person name="Mardis E.R."/>
            <person name="Clifton S.W."/>
            <person name="Warren W.C."/>
            <person name="Chinwalla A.T."/>
            <person name="Eddy S.R."/>
            <person name="Marra M.A."/>
            <person name="Ovcharenko I."/>
            <person name="Furey T.S."/>
            <person name="Miller W."/>
            <person name="Eichler E.E."/>
            <person name="Bork P."/>
            <person name="Suyama M."/>
            <person name="Torrents D."/>
            <person name="Waterston R.H."/>
            <person name="Wilson R.K."/>
        </authorList>
    </citation>
    <scope>NUCLEOTIDE SEQUENCE [LARGE SCALE GENOMIC DNA]</scope>
</reference>
<feature type="compositionally biased region" description="Pro residues" evidence="1">
    <location>
        <begin position="52"/>
        <end position="64"/>
    </location>
</feature>
<feature type="region of interest" description="Disordered" evidence="1">
    <location>
        <begin position="94"/>
        <end position="146"/>
    </location>
</feature>
<keyword evidence="3" id="KW-1185">Reference proteome</keyword>
<feature type="compositionally biased region" description="Low complexity" evidence="1">
    <location>
        <begin position="42"/>
        <end position="51"/>
    </location>
</feature>
<dbReference type="CTD" id="285141"/>
<evidence type="ECO:0007829" key="4">
    <source>
        <dbReference type="PeptideAtlas" id="A0A8V8TMA0"/>
    </source>
</evidence>
<feature type="compositionally biased region" description="Acidic residues" evidence="1">
    <location>
        <begin position="319"/>
        <end position="336"/>
    </location>
</feature>
<feature type="compositionally biased region" description="Acidic residues" evidence="1">
    <location>
        <begin position="420"/>
        <end position="436"/>
    </location>
</feature>
<dbReference type="EMBL" id="AC007405">
    <property type="status" value="NOT_ANNOTATED_CDS"/>
    <property type="molecule type" value="Genomic_DNA"/>
</dbReference>
<evidence type="ECO:0000256" key="1">
    <source>
        <dbReference type="SAM" id="MobiDB-lite"/>
    </source>
</evidence>
<name>A0A8V8TMA0_HUMAN</name>
<dbReference type="InterPro" id="IPR026703">
    <property type="entry name" value="ERICH2"/>
</dbReference>
<dbReference type="GeneID" id="285141"/>
<dbReference type="OrthoDB" id="9950633at2759"/>
<dbReference type="PANTHER" id="PTHR21520:SF2">
    <property type="entry name" value="GLUTAMATE-RICH PROTEIN 2"/>
    <property type="match status" value="1"/>
</dbReference>
<feature type="region of interest" description="Disordered" evidence="1">
    <location>
        <begin position="317"/>
        <end position="346"/>
    </location>
</feature>
<proteinExistence type="evidence at protein level"/>
<reference evidence="2" key="5">
    <citation type="submission" date="2025-09" db="UniProtKB">
        <authorList>
            <consortium name="Ensembl"/>
        </authorList>
    </citation>
    <scope>IDENTIFICATION</scope>
</reference>